<evidence type="ECO:0000256" key="1">
    <source>
        <dbReference type="ARBA" id="ARBA00008384"/>
    </source>
</evidence>
<evidence type="ECO:0000256" key="3">
    <source>
        <dbReference type="ARBA" id="ARBA00023306"/>
    </source>
</evidence>
<evidence type="ECO:0000256" key="2">
    <source>
        <dbReference type="ARBA" id="ARBA00022618"/>
    </source>
</evidence>
<gene>
    <name evidence="8" type="ORF">DB88DRAFT_476595</name>
</gene>
<evidence type="ECO:0000313" key="8">
    <source>
        <dbReference type="EMBL" id="KAK1927072.1"/>
    </source>
</evidence>
<evidence type="ECO:0000259" key="7">
    <source>
        <dbReference type="Pfam" id="PF09759"/>
    </source>
</evidence>
<keyword evidence="9" id="KW-1185">Reference proteome</keyword>
<evidence type="ECO:0000256" key="6">
    <source>
        <dbReference type="ARBA" id="ARBA00044805"/>
    </source>
</evidence>
<dbReference type="Gene3D" id="1.25.10.10">
    <property type="entry name" value="Leucine-rich Repeat Variant"/>
    <property type="match status" value="1"/>
</dbReference>
<dbReference type="GO" id="GO:0005829">
    <property type="term" value="C:cytosol"/>
    <property type="evidence" value="ECO:0007669"/>
    <property type="project" value="TreeGrafter"/>
</dbReference>
<dbReference type="Pfam" id="PF09759">
    <property type="entry name" value="Atx10homo_assoc"/>
    <property type="match status" value="1"/>
</dbReference>
<evidence type="ECO:0000313" key="9">
    <source>
        <dbReference type="Proteomes" id="UP001182556"/>
    </source>
</evidence>
<dbReference type="EMBL" id="JAODAN010000001">
    <property type="protein sequence ID" value="KAK1927072.1"/>
    <property type="molecule type" value="Genomic_DNA"/>
</dbReference>
<comment type="caution">
    <text evidence="8">The sequence shown here is derived from an EMBL/GenBank/DDBJ whole genome shotgun (WGS) entry which is preliminary data.</text>
</comment>
<dbReference type="AlphaFoldDB" id="A0AAD9FVX2"/>
<dbReference type="Proteomes" id="UP001182556">
    <property type="component" value="Unassembled WGS sequence"/>
</dbReference>
<evidence type="ECO:0000256" key="5">
    <source>
        <dbReference type="ARBA" id="ARBA00044801"/>
    </source>
</evidence>
<keyword evidence="3" id="KW-0131">Cell cycle</keyword>
<comment type="similarity">
    <text evidence="1">Belongs to the ataxin-10 family.</text>
</comment>
<dbReference type="GO" id="GO:0051301">
    <property type="term" value="P:cell division"/>
    <property type="evidence" value="ECO:0007669"/>
    <property type="project" value="UniProtKB-KW"/>
</dbReference>
<dbReference type="PANTHER" id="PTHR13255">
    <property type="entry name" value="ATAXIN-10"/>
    <property type="match status" value="1"/>
</dbReference>
<feature type="non-terminal residue" evidence="8">
    <location>
        <position position="1"/>
    </location>
</feature>
<sequence>MSLTGLREYLQKHPDQLIGSDELCLGLAAEAEGIAKYTATHLDERPDLVVDLSSENDAWSAFGCLWSRLALSLHPTVKPPFESASEDSRRNLALALAKLERNLVAGIAEHQVQAVAHEVAIREAIFNLTTFARIEDPTYFTLHAVITQLLSNIVSPLSPEDEATIAQEKLQVYLNGRREDDVIIRLLDSQDVRTNTATLHLIANMVRGSRARQTLCLAEPGVRWLSRILSRIDEWHETEDGRFELSVDIFTHYIQSGLHWDLYAKLGDTSEPITPSQTSLLKLIDSHLANPSRPNPSPSPHAHLVVLFTNHARYALISLGSGQDDARLPKIFEGMVLVCEGLVSMGLAAQSRADKAKASRETSDKRQAGGDEQVVQAMKGETALLKPLIDLLAALDKFIPRVKPGTAASTNTLPPDQAAPVTLLKRLLVQLLGILTFEDTATGDRVRELGGVELVLGLTEVDEANPYLREHALLTIRNLMLNNPANQAVISQMDPVGVISDQGEVLPLPEKMRRKKQQAAVEEI</sequence>
<organism evidence="8 9">
    <name type="scientific">Papiliotrema laurentii</name>
    <name type="common">Cryptococcus laurentii</name>
    <dbReference type="NCBI Taxonomy" id="5418"/>
    <lineage>
        <taxon>Eukaryota</taxon>
        <taxon>Fungi</taxon>
        <taxon>Dikarya</taxon>
        <taxon>Basidiomycota</taxon>
        <taxon>Agaricomycotina</taxon>
        <taxon>Tremellomycetes</taxon>
        <taxon>Tremellales</taxon>
        <taxon>Rhynchogastremaceae</taxon>
        <taxon>Papiliotrema</taxon>
    </lineage>
</organism>
<name>A0AAD9FVX2_PAPLA</name>
<dbReference type="SUPFAM" id="SSF48371">
    <property type="entry name" value="ARM repeat"/>
    <property type="match status" value="1"/>
</dbReference>
<dbReference type="InterPro" id="IPR016024">
    <property type="entry name" value="ARM-type_fold"/>
</dbReference>
<dbReference type="InterPro" id="IPR019156">
    <property type="entry name" value="Ataxin-10_domain"/>
</dbReference>
<proteinExistence type="inferred from homology"/>
<dbReference type="PANTHER" id="PTHR13255:SF0">
    <property type="entry name" value="ATAXIN-10"/>
    <property type="match status" value="1"/>
</dbReference>
<dbReference type="InterPro" id="IPR051374">
    <property type="entry name" value="Ataxin-10/CTR86_families"/>
</dbReference>
<evidence type="ECO:0000256" key="4">
    <source>
        <dbReference type="ARBA" id="ARBA00044746"/>
    </source>
</evidence>
<keyword evidence="2" id="KW-0132">Cell division</keyword>
<comment type="function">
    <text evidence="4">May play a role in the regulation of cytokinesis.</text>
</comment>
<protein>
    <recommendedName>
        <fullName evidence="5">Ataxin-10 homolog</fullName>
    </recommendedName>
    <alternativeName>
        <fullName evidence="6">Copper transport protein 86</fullName>
    </alternativeName>
</protein>
<feature type="domain" description="Ataxin-10" evidence="7">
    <location>
        <begin position="424"/>
        <end position="501"/>
    </location>
</feature>
<reference evidence="8" key="1">
    <citation type="submission" date="2023-02" db="EMBL/GenBank/DDBJ databases">
        <title>Identification and recombinant expression of a fungal hydrolase from Papiliotrema laurentii that hydrolyzes apple cutin and clears colloidal polyester polyurethane.</title>
        <authorList>
            <consortium name="DOE Joint Genome Institute"/>
            <person name="Roman V.A."/>
            <person name="Bojanowski C."/>
            <person name="Crable B.R."/>
            <person name="Wagner D.N."/>
            <person name="Hung C.S."/>
            <person name="Nadeau L.J."/>
            <person name="Schratz L."/>
            <person name="Haridas S."/>
            <person name="Pangilinan J."/>
            <person name="Lipzen A."/>
            <person name="Na H."/>
            <person name="Yan M."/>
            <person name="Ng V."/>
            <person name="Grigoriev I.V."/>
            <person name="Spatafora J.W."/>
            <person name="Barlow D."/>
            <person name="Biffinger J."/>
            <person name="Kelley-Loughnane N."/>
            <person name="Varaljay V.A."/>
            <person name="Crookes-Goodson W.J."/>
        </authorList>
    </citation>
    <scope>NUCLEOTIDE SEQUENCE</scope>
    <source>
        <strain evidence="8">5307AH</strain>
    </source>
</reference>
<accession>A0AAD9FVX2</accession>
<dbReference type="InterPro" id="IPR011989">
    <property type="entry name" value="ARM-like"/>
</dbReference>